<feature type="region of interest" description="Disordered" evidence="13">
    <location>
        <begin position="1"/>
        <end position="124"/>
    </location>
</feature>
<keyword evidence="6 12" id="KW-0479">Metal-binding</keyword>
<dbReference type="GO" id="GO:0005634">
    <property type="term" value="C:nucleus"/>
    <property type="evidence" value="ECO:0007669"/>
    <property type="project" value="UniProtKB-SubCell"/>
</dbReference>
<evidence type="ECO:0000259" key="14">
    <source>
        <dbReference type="PROSITE" id="PS50305"/>
    </source>
</evidence>
<feature type="compositionally biased region" description="Polar residues" evidence="13">
    <location>
        <begin position="81"/>
        <end position="92"/>
    </location>
</feature>
<dbReference type="Gene3D" id="3.30.1600.10">
    <property type="entry name" value="SIR2/SIRT2 'Small Domain"/>
    <property type="match status" value="1"/>
</dbReference>
<proteinExistence type="inferred from homology"/>
<comment type="cofactor">
    <cofactor evidence="1">
        <name>Zn(2+)</name>
        <dbReference type="ChEBI" id="CHEBI:29105"/>
    </cofactor>
</comment>
<gene>
    <name evidence="15" type="ORF">FOB60_003021</name>
</gene>
<dbReference type="GO" id="GO:0070403">
    <property type="term" value="F:NAD+ binding"/>
    <property type="evidence" value="ECO:0007669"/>
    <property type="project" value="InterPro"/>
</dbReference>
<protein>
    <submittedName>
        <fullName evidence="15">Sir2 family protein</fullName>
    </submittedName>
</protein>
<keyword evidence="9" id="KW-0520">NAD</keyword>
<sequence>MADIVIIDSDTDSDPPPPKKFKANPTTNSAPKTRPFEGVSSSSSSLSSSSTNVSRSASFEELSVGRGGGSDNGYRDVLTGDMTTTWPQQTRLPRNENSNEETSSSNVQSSEGYLSENEGEDGDERVRFGTAENDFQVSHDSEFFFTPIPPKEIEETRRYLKDRGRLQFLEKYLPASASGQDIIKIVLKLGFIPKNVNFDNVDLSACVQILNRAMEKVRSKRDRLDDVSTYEDAINLIRDSKRILVITGAGISTSLGIPDFRSSKGFYSMVKHLGLSDPQEVFDLEIFQADPTLFYSIAHMILPPGHTFTPLHSFIQVLQSKNKLLRNYTQNIDNIESYAGIRPENLVQCHGSFATATCLTCGDNIPGESIFPEIRKQELPRCKACDRKRERLLKKDEDCYISESFGIYKPDITFFGEALPRRFHDHIGEDIINCDLLISIGTSLKVAPVADIVDKIPHYVPQILINKDPIEHCNFDVSLLGYCDEVISFIANKLGDDWKLLHKDYDNIRGKNGQHLEIELVDAELREYKVTSKVHKVEHTPEVPEGAKPEGSSVVKLQQSEPKHLNVNGHQNSMSNDVVKADNFGNETMKVGAVHWRDSLLYTGSSFNGSSQAYENENINSKVKDAISAPQSVQPNGITPHNSSSIETSSGDDFNDDG</sequence>
<evidence type="ECO:0000256" key="6">
    <source>
        <dbReference type="ARBA" id="ARBA00022723"/>
    </source>
</evidence>
<dbReference type="Pfam" id="PF02146">
    <property type="entry name" value="SIR2"/>
    <property type="match status" value="1"/>
</dbReference>
<dbReference type="InterPro" id="IPR026590">
    <property type="entry name" value="Ssirtuin_cat_dom"/>
</dbReference>
<evidence type="ECO:0000256" key="1">
    <source>
        <dbReference type="ARBA" id="ARBA00001947"/>
    </source>
</evidence>
<dbReference type="InterPro" id="IPR050134">
    <property type="entry name" value="NAD-dep_sirtuin_deacylases"/>
</dbReference>
<feature type="compositionally biased region" description="Low complexity" evidence="13">
    <location>
        <begin position="100"/>
        <end position="111"/>
    </location>
</feature>
<dbReference type="Gene3D" id="1.20.120.1710">
    <property type="match status" value="1"/>
</dbReference>
<dbReference type="InterPro" id="IPR007654">
    <property type="entry name" value="NAD-dep_histone_deAcase_SIR2_N"/>
</dbReference>
<dbReference type="AlphaFoldDB" id="A0A8X7NNN0"/>
<evidence type="ECO:0000256" key="11">
    <source>
        <dbReference type="ARBA" id="ARBA00023242"/>
    </source>
</evidence>
<dbReference type="GO" id="GO:0046970">
    <property type="term" value="F:histone H4K16 deacetylase activity, NAD-dependent"/>
    <property type="evidence" value="ECO:0007669"/>
    <property type="project" value="TreeGrafter"/>
</dbReference>
<feature type="compositionally biased region" description="Polar residues" evidence="13">
    <location>
        <begin position="629"/>
        <end position="652"/>
    </location>
</feature>
<dbReference type="SUPFAM" id="SSF52467">
    <property type="entry name" value="DHS-like NAD/FAD-binding domain"/>
    <property type="match status" value="1"/>
</dbReference>
<dbReference type="InterPro" id="IPR026591">
    <property type="entry name" value="Sirtuin_cat_small_dom_sf"/>
</dbReference>
<dbReference type="OrthoDB" id="420264at2759"/>
<comment type="caution">
    <text evidence="15">The sequence shown here is derived from an EMBL/GenBank/DDBJ whole genome shotgun (WGS) entry which is preliminary data.</text>
</comment>
<evidence type="ECO:0000256" key="3">
    <source>
        <dbReference type="ARBA" id="ARBA00006924"/>
    </source>
</evidence>
<reference evidence="15" key="1">
    <citation type="submission" date="2020-03" db="EMBL/GenBank/DDBJ databases">
        <title>FDA dAtabase for Regulatory Grade micrObial Sequences (FDA-ARGOS): Supporting development and validation of Infectious Disease Dx tests.</title>
        <authorList>
            <person name="Campos J."/>
            <person name="Goldberg B."/>
            <person name="Tallon L."/>
            <person name="Sadzewicz L."/>
            <person name="Vavikolanu K."/>
            <person name="Mehta A."/>
            <person name="Aluvathingal J."/>
            <person name="Nadendla S."/>
            <person name="Nandy P."/>
            <person name="Geyer C."/>
            <person name="Yan Y."/>
            <person name="Sichtig H."/>
        </authorList>
    </citation>
    <scope>NUCLEOTIDE SEQUENCE [LARGE SCALE GENOMIC DNA]</scope>
    <source>
        <strain evidence="15">FDAARGOS_652</strain>
    </source>
</reference>
<evidence type="ECO:0000256" key="2">
    <source>
        <dbReference type="ARBA" id="ARBA00004123"/>
    </source>
</evidence>
<feature type="binding site" evidence="12">
    <location>
        <position position="399"/>
    </location>
    <ligand>
        <name>Zn(2+)</name>
        <dbReference type="ChEBI" id="CHEBI:29105"/>
    </ligand>
</feature>
<feature type="compositionally biased region" description="Low complexity" evidence="13">
    <location>
        <begin position="40"/>
        <end position="57"/>
    </location>
</feature>
<evidence type="ECO:0000256" key="8">
    <source>
        <dbReference type="ARBA" id="ARBA00023015"/>
    </source>
</evidence>
<name>A0A8X7NNN0_CANPA</name>
<dbReference type="PANTHER" id="PTHR11085">
    <property type="entry name" value="NAD-DEPENDENT PROTEIN DEACYLASE SIRTUIN-5, MITOCHONDRIAL-RELATED"/>
    <property type="match status" value="1"/>
</dbReference>
<evidence type="ECO:0000256" key="7">
    <source>
        <dbReference type="ARBA" id="ARBA00022833"/>
    </source>
</evidence>
<dbReference type="InterPro" id="IPR003000">
    <property type="entry name" value="Sirtuin"/>
</dbReference>
<accession>A0A8X7NNN0</accession>
<keyword evidence="11" id="KW-0539">Nucleus</keyword>
<dbReference type="GO" id="GO:0046872">
    <property type="term" value="F:metal ion binding"/>
    <property type="evidence" value="ECO:0007669"/>
    <property type="project" value="UniProtKB-KW"/>
</dbReference>
<dbReference type="InterPro" id="IPR029035">
    <property type="entry name" value="DHS-like_NAD/FAD-binding_dom"/>
</dbReference>
<feature type="binding site" evidence="12">
    <location>
        <position position="358"/>
    </location>
    <ligand>
        <name>Zn(2+)</name>
        <dbReference type="ChEBI" id="CHEBI:29105"/>
    </ligand>
</feature>
<evidence type="ECO:0000256" key="4">
    <source>
        <dbReference type="ARBA" id="ARBA00022491"/>
    </source>
</evidence>
<keyword evidence="5" id="KW-0808">Transferase</keyword>
<keyword evidence="8" id="KW-0805">Transcription regulation</keyword>
<evidence type="ECO:0000256" key="13">
    <source>
        <dbReference type="SAM" id="MobiDB-lite"/>
    </source>
</evidence>
<evidence type="ECO:0000313" key="16">
    <source>
        <dbReference type="Proteomes" id="UP000590412"/>
    </source>
</evidence>
<keyword evidence="7 12" id="KW-0862">Zinc</keyword>
<feature type="region of interest" description="Disordered" evidence="13">
    <location>
        <begin position="621"/>
        <end position="658"/>
    </location>
</feature>
<keyword evidence="4" id="KW-0678">Repressor</keyword>
<evidence type="ECO:0000256" key="10">
    <source>
        <dbReference type="ARBA" id="ARBA00023163"/>
    </source>
</evidence>
<keyword evidence="10" id="KW-0804">Transcription</keyword>
<dbReference type="Gene3D" id="3.40.50.1220">
    <property type="entry name" value="TPP-binding domain"/>
    <property type="match status" value="1"/>
</dbReference>
<feature type="active site" description="Proton acceptor" evidence="12">
    <location>
        <position position="350"/>
    </location>
</feature>
<evidence type="ECO:0000256" key="5">
    <source>
        <dbReference type="ARBA" id="ARBA00022679"/>
    </source>
</evidence>
<dbReference type="EMBL" id="JABWAB010000004">
    <property type="protein sequence ID" value="KAF6052765.1"/>
    <property type="molecule type" value="Genomic_DNA"/>
</dbReference>
<feature type="binding site" evidence="12">
    <location>
        <position position="361"/>
    </location>
    <ligand>
        <name>Zn(2+)</name>
        <dbReference type="ChEBI" id="CHEBI:29105"/>
    </ligand>
</feature>
<dbReference type="Proteomes" id="UP000590412">
    <property type="component" value="Unassembled WGS sequence"/>
</dbReference>
<evidence type="ECO:0000256" key="12">
    <source>
        <dbReference type="PROSITE-ProRule" id="PRU00236"/>
    </source>
</evidence>
<evidence type="ECO:0000256" key="9">
    <source>
        <dbReference type="ARBA" id="ARBA00023027"/>
    </source>
</evidence>
<comment type="similarity">
    <text evidence="3">Belongs to the sirtuin family. Class I subfamily.</text>
</comment>
<evidence type="ECO:0000313" key="15">
    <source>
        <dbReference type="EMBL" id="KAF6052765.1"/>
    </source>
</evidence>
<dbReference type="Pfam" id="PF04574">
    <property type="entry name" value="DUF592"/>
    <property type="match status" value="1"/>
</dbReference>
<dbReference type="PROSITE" id="PS50305">
    <property type="entry name" value="SIRTUIN"/>
    <property type="match status" value="1"/>
</dbReference>
<feature type="binding site" evidence="12">
    <location>
        <position position="385"/>
    </location>
    <ligand>
        <name>Zn(2+)</name>
        <dbReference type="ChEBI" id="CHEBI:29105"/>
    </ligand>
</feature>
<feature type="domain" description="Deacetylase sirtuin-type" evidence="14">
    <location>
        <begin position="223"/>
        <end position="497"/>
    </location>
</feature>
<organism evidence="15 16">
    <name type="scientific">Candida parapsilosis</name>
    <name type="common">Yeast</name>
    <dbReference type="NCBI Taxonomy" id="5480"/>
    <lineage>
        <taxon>Eukaryota</taxon>
        <taxon>Fungi</taxon>
        <taxon>Dikarya</taxon>
        <taxon>Ascomycota</taxon>
        <taxon>Saccharomycotina</taxon>
        <taxon>Pichiomycetes</taxon>
        <taxon>Debaryomycetaceae</taxon>
        <taxon>Candida/Lodderomyces clade</taxon>
        <taxon>Candida</taxon>
    </lineage>
</organism>
<comment type="subcellular location">
    <subcellularLocation>
        <location evidence="2">Nucleus</location>
    </subcellularLocation>
</comment>
<dbReference type="PANTHER" id="PTHR11085:SF9">
    <property type="entry name" value="NAD-DEPENDENT PROTEIN DEACETYLASE SIRTUIN-1"/>
    <property type="match status" value="1"/>
</dbReference>